<dbReference type="OrthoDB" id="9766107at2"/>
<feature type="domain" description="Sulfatase N-terminal" evidence="2">
    <location>
        <begin position="30"/>
        <end position="356"/>
    </location>
</feature>
<dbReference type="InterPro" id="IPR017850">
    <property type="entry name" value="Alkaline_phosphatase_core_sf"/>
</dbReference>
<keyword evidence="4" id="KW-1185">Reference proteome</keyword>
<proteinExistence type="predicted"/>
<reference evidence="3 4" key="1">
    <citation type="submission" date="2018-12" db="EMBL/GenBank/DDBJ databases">
        <title>Flammeovirga pectinis sp. nov., isolated from the gut of the Korean scallop, Patinopecten yessoensis.</title>
        <authorList>
            <person name="Bae J.-W."/>
            <person name="Jeong Y.-S."/>
            <person name="Kang W."/>
        </authorList>
    </citation>
    <scope>NUCLEOTIDE SEQUENCE [LARGE SCALE GENOMIC DNA]</scope>
    <source>
        <strain evidence="3 4">L12M1</strain>
    </source>
</reference>
<name>A0A3S9NZY5_9BACT</name>
<dbReference type="CDD" id="cd16142">
    <property type="entry name" value="ARS_like"/>
    <property type="match status" value="1"/>
</dbReference>
<organism evidence="3 4">
    <name type="scientific">Flammeovirga pectinis</name>
    <dbReference type="NCBI Taxonomy" id="2494373"/>
    <lineage>
        <taxon>Bacteria</taxon>
        <taxon>Pseudomonadati</taxon>
        <taxon>Bacteroidota</taxon>
        <taxon>Cytophagia</taxon>
        <taxon>Cytophagales</taxon>
        <taxon>Flammeovirgaceae</taxon>
        <taxon>Flammeovirga</taxon>
    </lineage>
</organism>
<dbReference type="Gene3D" id="3.40.720.10">
    <property type="entry name" value="Alkaline Phosphatase, subunit A"/>
    <property type="match status" value="1"/>
</dbReference>
<dbReference type="RefSeq" id="WP_126612017.1">
    <property type="nucleotide sequence ID" value="NZ_CP034562.1"/>
</dbReference>
<evidence type="ECO:0000313" key="3">
    <source>
        <dbReference type="EMBL" id="AZQ61486.1"/>
    </source>
</evidence>
<feature type="signal peptide" evidence="1">
    <location>
        <begin position="1"/>
        <end position="21"/>
    </location>
</feature>
<dbReference type="Pfam" id="PF14707">
    <property type="entry name" value="Sulfatase_C"/>
    <property type="match status" value="1"/>
</dbReference>
<evidence type="ECO:0000259" key="2">
    <source>
        <dbReference type="Pfam" id="PF00884"/>
    </source>
</evidence>
<dbReference type="PANTHER" id="PTHR43751">
    <property type="entry name" value="SULFATASE"/>
    <property type="match status" value="1"/>
</dbReference>
<dbReference type="InterPro" id="IPR052701">
    <property type="entry name" value="GAG_Ulvan_Degrading_Sulfatases"/>
</dbReference>
<gene>
    <name evidence="3" type="ORF">EI427_04360</name>
</gene>
<feature type="chain" id="PRO_5019050866" evidence="1">
    <location>
        <begin position="22"/>
        <end position="523"/>
    </location>
</feature>
<sequence>MMNKRILTVGLLLMTSIGAFAQKGKTKDRPNILVIMGDDIGYGNVSTYNNGMLAYQTPNIDEIGKEGVVLTSEYGQQSCTAGRAAFITGQSPLRTGLSTIGMPGSKIGLQDEDATIAELLKPYGYATGQFGKNHLGDRDEFLPTNHGFDEFYGNLYHLNAEEEPEDPAYPTDPAFKKKYGPRGVIHSYADGRISDTGPLTKKRMEDVDEDFLQASERFMTQAVKEDKPFFVWFNSTRMHAFTHLNDKYKQYLHDYGLYGAGMKELDDNVGLLLNKLEELGVAENTIVIFTTDNGVEKMTWPDGGISPFRGEKGSTWEGGVRVPFVIRYPKEIKSTGRRLNGIVSHEDMMPTLYAAATGDTKLVEKMKEGMTVGDKTFKLHLDGYNQWDYFTGKSEKSARDTFFYVADNGMIQAMRWNDWKIHFVIQEGEGPDMWFSGHRFEVSWPKIYNLAQDPYEAADHSGMYLKWYGQKMWLFVPAKQMLGQFFMSFKDFPPRQRPETLSPGKMQEMLYQMMDKGAAKAGQ</sequence>
<keyword evidence="1" id="KW-0732">Signal</keyword>
<evidence type="ECO:0000313" key="4">
    <source>
        <dbReference type="Proteomes" id="UP000267268"/>
    </source>
</evidence>
<dbReference type="InterPro" id="IPR000917">
    <property type="entry name" value="Sulfatase_N"/>
</dbReference>
<dbReference type="Gene3D" id="3.30.1120.10">
    <property type="match status" value="1"/>
</dbReference>
<dbReference type="KEGG" id="fll:EI427_04360"/>
<dbReference type="SUPFAM" id="SSF53649">
    <property type="entry name" value="Alkaline phosphatase-like"/>
    <property type="match status" value="1"/>
</dbReference>
<dbReference type="EMBL" id="CP034562">
    <property type="protein sequence ID" value="AZQ61486.1"/>
    <property type="molecule type" value="Genomic_DNA"/>
</dbReference>
<dbReference type="Pfam" id="PF00884">
    <property type="entry name" value="Sulfatase"/>
    <property type="match status" value="1"/>
</dbReference>
<accession>A0A3S9NZY5</accession>
<evidence type="ECO:0000256" key="1">
    <source>
        <dbReference type="SAM" id="SignalP"/>
    </source>
</evidence>
<dbReference type="PANTHER" id="PTHR43751:SF2">
    <property type="entry name" value="SULFATASE N-TERMINAL DOMAIN-CONTAINING PROTEIN"/>
    <property type="match status" value="1"/>
</dbReference>
<protein>
    <submittedName>
        <fullName evidence="3">Arylsulfatase</fullName>
    </submittedName>
</protein>
<dbReference type="AlphaFoldDB" id="A0A3S9NZY5"/>
<dbReference type="Proteomes" id="UP000267268">
    <property type="component" value="Chromosome 1"/>
</dbReference>